<dbReference type="EMBL" id="BT075916">
    <property type="protein sequence ID" value="ACO10340.1"/>
    <property type="molecule type" value="mRNA"/>
</dbReference>
<dbReference type="GO" id="GO:0006307">
    <property type="term" value="P:DNA alkylation repair"/>
    <property type="evidence" value="ECO:0007669"/>
    <property type="project" value="InterPro"/>
</dbReference>
<proteinExistence type="evidence at transcript level"/>
<name>C1BMT7_CALRO</name>
<dbReference type="GO" id="GO:0005634">
    <property type="term" value="C:nucleus"/>
    <property type="evidence" value="ECO:0007669"/>
    <property type="project" value="TreeGrafter"/>
</dbReference>
<dbReference type="SMART" id="SM00322">
    <property type="entry name" value="KH"/>
    <property type="match status" value="1"/>
</dbReference>
<dbReference type="GO" id="GO:0006355">
    <property type="term" value="P:regulation of DNA-templated transcription"/>
    <property type="evidence" value="ECO:0007669"/>
    <property type="project" value="TreeGrafter"/>
</dbReference>
<reference evidence="3" key="1">
    <citation type="submission" date="2009-03" db="EMBL/GenBank/DDBJ databases">
        <title>Caligus rogercresseyi ESTs and full-length cDNAs.</title>
        <authorList>
            <person name="Yasuike M."/>
            <person name="von Schalburg K."/>
            <person name="Cooper G."/>
            <person name="Leong J."/>
            <person name="Jones S.R.M."/>
            <person name="Koop B.F."/>
        </authorList>
    </citation>
    <scope>NUCLEOTIDE SEQUENCE</scope>
    <source>
        <tissue evidence="3">Whole tissue</tissue>
    </source>
</reference>
<dbReference type="InterPro" id="IPR019510">
    <property type="entry name" value="AKAP7-like_phosphoesterase"/>
</dbReference>
<accession>C1BMT7</accession>
<feature type="domain" description="K Homology" evidence="2">
    <location>
        <begin position="62"/>
        <end position="132"/>
    </location>
</feature>
<evidence type="ECO:0000256" key="1">
    <source>
        <dbReference type="PROSITE-ProRule" id="PRU00117"/>
    </source>
</evidence>
<evidence type="ECO:0000313" key="3">
    <source>
        <dbReference type="EMBL" id="ACO10340.1"/>
    </source>
</evidence>
<dbReference type="SUPFAM" id="SSF54791">
    <property type="entry name" value="Eukaryotic type KH-domain (KH-domain type I)"/>
    <property type="match status" value="1"/>
</dbReference>
<organism evidence="3">
    <name type="scientific">Caligus rogercresseyi</name>
    <name type="common">Sea louse</name>
    <dbReference type="NCBI Taxonomy" id="217165"/>
    <lineage>
        <taxon>Eukaryota</taxon>
        <taxon>Metazoa</taxon>
        <taxon>Ecdysozoa</taxon>
        <taxon>Arthropoda</taxon>
        <taxon>Crustacea</taxon>
        <taxon>Multicrustacea</taxon>
        <taxon>Hexanauplia</taxon>
        <taxon>Copepoda</taxon>
        <taxon>Siphonostomatoida</taxon>
        <taxon>Caligidae</taxon>
        <taxon>Caligus</taxon>
    </lineage>
</organism>
<dbReference type="PANTHER" id="PTHR13360">
    <property type="entry name" value="ACTIVATING SIGNAL COINTEGRATOR 1 COMPLEX SUBUNIT 1"/>
    <property type="match status" value="1"/>
</dbReference>
<gene>
    <name evidence="3" type="primary">ASCC1</name>
</gene>
<dbReference type="AlphaFoldDB" id="C1BMT7"/>
<dbReference type="Gene3D" id="3.30.1370.10">
    <property type="entry name" value="K Homology domain, type 1"/>
    <property type="match status" value="1"/>
</dbReference>
<evidence type="ECO:0000259" key="2">
    <source>
        <dbReference type="SMART" id="SM00322"/>
    </source>
</evidence>
<dbReference type="Pfam" id="PF00013">
    <property type="entry name" value="KH_1"/>
    <property type="match status" value="1"/>
</dbReference>
<dbReference type="InterPro" id="IPR047538">
    <property type="entry name" value="KH-I_ASCC1"/>
</dbReference>
<dbReference type="Gene3D" id="3.90.1140.10">
    <property type="entry name" value="Cyclic phosphodiesterase"/>
    <property type="match status" value="1"/>
</dbReference>
<dbReference type="InterPro" id="IPR009210">
    <property type="entry name" value="ASCC1"/>
</dbReference>
<dbReference type="GO" id="GO:0003723">
    <property type="term" value="F:RNA binding"/>
    <property type="evidence" value="ECO:0007669"/>
    <property type="project" value="UniProtKB-UniRule"/>
</dbReference>
<protein>
    <submittedName>
        <fullName evidence="3">Activating signal cointegrator 1 complex subunit 1</fullName>
    </submittedName>
</protein>
<dbReference type="PROSITE" id="PS50084">
    <property type="entry name" value="KH_TYPE_1"/>
    <property type="match status" value="1"/>
</dbReference>
<keyword evidence="1" id="KW-0694">RNA-binding</keyword>
<dbReference type="PANTHER" id="PTHR13360:SF1">
    <property type="entry name" value="ACTIVATING SIGNAL COINTEGRATOR 1 COMPLEX SUBUNIT 1"/>
    <property type="match status" value="1"/>
</dbReference>
<dbReference type="Pfam" id="PF10469">
    <property type="entry name" value="AKAP7_NLS"/>
    <property type="match status" value="1"/>
</dbReference>
<dbReference type="InterPro" id="IPR004088">
    <property type="entry name" value="KH_dom_type_1"/>
</dbReference>
<dbReference type="InterPro" id="IPR036612">
    <property type="entry name" value="KH_dom_type_1_sf"/>
</dbReference>
<dbReference type="CDD" id="cd22419">
    <property type="entry name" value="KH-I_ASCC1"/>
    <property type="match status" value="1"/>
</dbReference>
<dbReference type="InterPro" id="IPR004087">
    <property type="entry name" value="KH_dom"/>
</dbReference>
<sequence length="352" mass="40713">MDFNSPRRINIGDSTYRFREQELSFFHGDLNEEACFDKRPQGEEEWSPEEEKEWRLEYLSQDRYKAIVEIPSSFFGYLIGKRGASKREMESEYRVKLTFPSNTHSQEDEVTIHGETKNIAMRACRRILLKSHDLRAKADWTHFICVPLWREPQFMEHFKDFKSRVSLREPNLDEGILQRPQRLHLTIGVMTLLTQQEINLAKKTLDESLHEIIKPLLGSEELILSAKGLQLMNDDPSSTNVLYAVIKSEKLQKISYGILTKFASKGIIQNDLKPVTLHMTLMNTKFLGQSSGNNQRLNQNKSRPTFDATRILQDFANEDFGVSKIKEIHLCEMGGSKNTREGNYVSSHVLSI</sequence>